<evidence type="ECO:0000313" key="1">
    <source>
        <dbReference type="EMBL" id="MFC5638547.1"/>
    </source>
</evidence>
<keyword evidence="2" id="KW-1185">Reference proteome</keyword>
<reference evidence="2" key="1">
    <citation type="journal article" date="2019" name="Int. J. Syst. Evol. Microbiol.">
        <title>The Global Catalogue of Microorganisms (GCM) 10K type strain sequencing project: providing services to taxonomists for standard genome sequencing and annotation.</title>
        <authorList>
            <consortium name="The Broad Institute Genomics Platform"/>
            <consortium name="The Broad Institute Genome Sequencing Center for Infectious Disease"/>
            <person name="Wu L."/>
            <person name="Ma J."/>
        </authorList>
    </citation>
    <scope>NUCLEOTIDE SEQUENCE [LARGE SCALE GENOMIC DNA]</scope>
    <source>
        <strain evidence="2">CGMCC 4.7248</strain>
    </source>
</reference>
<comment type="caution">
    <text evidence="1">The sequence shown here is derived from an EMBL/GenBank/DDBJ whole genome shotgun (WGS) entry which is preliminary data.</text>
</comment>
<dbReference type="Proteomes" id="UP001596154">
    <property type="component" value="Unassembled WGS sequence"/>
</dbReference>
<proteinExistence type="predicted"/>
<sequence length="71" mass="7614">MLDQQLRLIGSAWCTSGEGQAMVEMVAAGLLDLSPLEHVVHPLERVNEAISGTARRNGWFANLIVSPLATA</sequence>
<evidence type="ECO:0000313" key="2">
    <source>
        <dbReference type="Proteomes" id="UP001596154"/>
    </source>
</evidence>
<accession>A0ABW0UY31</accession>
<dbReference type="RefSeq" id="WP_215153552.1">
    <property type="nucleotide sequence ID" value="NZ_JBHSNY010000013.1"/>
</dbReference>
<name>A0ABW0UY31_9ACTN</name>
<gene>
    <name evidence="1" type="ORF">ACFPZJ_33260</name>
</gene>
<protein>
    <submittedName>
        <fullName evidence="1">Uncharacterized protein</fullName>
    </submittedName>
</protein>
<organism evidence="1 2">
    <name type="scientific">Streptomyces bullii</name>
    <dbReference type="NCBI Taxonomy" id="349910"/>
    <lineage>
        <taxon>Bacteria</taxon>
        <taxon>Bacillati</taxon>
        <taxon>Actinomycetota</taxon>
        <taxon>Actinomycetes</taxon>
        <taxon>Kitasatosporales</taxon>
        <taxon>Streptomycetaceae</taxon>
        <taxon>Streptomyces</taxon>
    </lineage>
</organism>
<dbReference type="EMBL" id="JBHSNY010000013">
    <property type="protein sequence ID" value="MFC5638547.1"/>
    <property type="molecule type" value="Genomic_DNA"/>
</dbReference>